<evidence type="ECO:0000256" key="1">
    <source>
        <dbReference type="SAM" id="MobiDB-lite"/>
    </source>
</evidence>
<dbReference type="Gene3D" id="2.40.128.630">
    <property type="match status" value="1"/>
</dbReference>
<dbReference type="eggNOG" id="arCOG02482">
    <property type="taxonomic scope" value="Archaea"/>
</dbReference>
<dbReference type="PATRIC" id="fig|1227497.3.peg.3512"/>
<dbReference type="AlphaFoldDB" id="L9X1Z7"/>
<keyword evidence="4" id="KW-1185">Reference proteome</keyword>
<evidence type="ECO:0000313" key="4">
    <source>
        <dbReference type="Proteomes" id="UP000011688"/>
    </source>
</evidence>
<dbReference type="SUPFAM" id="SSF50998">
    <property type="entry name" value="Quinoprotein alcohol dehydrogenase-like"/>
    <property type="match status" value="1"/>
</dbReference>
<dbReference type="EMBL" id="AOIB01000031">
    <property type="protein sequence ID" value="ELY55481.1"/>
    <property type="molecule type" value="Genomic_DNA"/>
</dbReference>
<comment type="caution">
    <text evidence="3">The sequence shown here is derived from an EMBL/GenBank/DDBJ whole genome shotgun (WGS) entry which is preliminary data.</text>
</comment>
<feature type="domain" description="Pyrrolo-quinoline quinone repeat" evidence="2">
    <location>
        <begin position="93"/>
        <end position="366"/>
    </location>
</feature>
<reference evidence="3 4" key="1">
    <citation type="journal article" date="2014" name="PLoS Genet.">
        <title>Phylogenetically driven sequencing of extremely halophilic archaea reveals strategies for static and dynamic osmo-response.</title>
        <authorList>
            <person name="Becker E.A."/>
            <person name="Seitzer P.M."/>
            <person name="Tritt A."/>
            <person name="Larsen D."/>
            <person name="Krusor M."/>
            <person name="Yao A.I."/>
            <person name="Wu D."/>
            <person name="Madern D."/>
            <person name="Eisen J.A."/>
            <person name="Darling A.E."/>
            <person name="Facciotti M.T."/>
        </authorList>
    </citation>
    <scope>NUCLEOTIDE SEQUENCE [LARGE SCALE GENOMIC DNA]</scope>
    <source>
        <strain evidence="3 4">DSM 10524</strain>
    </source>
</reference>
<dbReference type="RefSeq" id="WP_005558406.1">
    <property type="nucleotide sequence ID" value="NZ_AOIB01000031.1"/>
</dbReference>
<accession>L9X1Z7</accession>
<dbReference type="InterPro" id="IPR015943">
    <property type="entry name" value="WD40/YVTN_repeat-like_dom_sf"/>
</dbReference>
<dbReference type="SMART" id="SM00564">
    <property type="entry name" value="PQQ"/>
    <property type="match status" value="3"/>
</dbReference>
<dbReference type="InterPro" id="IPR018391">
    <property type="entry name" value="PQQ_b-propeller_rpt"/>
</dbReference>
<evidence type="ECO:0000259" key="2">
    <source>
        <dbReference type="Pfam" id="PF13360"/>
    </source>
</evidence>
<dbReference type="PANTHER" id="PTHR34512">
    <property type="entry name" value="CELL SURFACE PROTEIN"/>
    <property type="match status" value="1"/>
</dbReference>
<dbReference type="InterPro" id="IPR011047">
    <property type="entry name" value="Quinoprotein_ADH-like_sf"/>
</dbReference>
<dbReference type="PANTHER" id="PTHR34512:SF30">
    <property type="entry name" value="OUTER MEMBRANE PROTEIN ASSEMBLY FACTOR BAMB"/>
    <property type="match status" value="1"/>
</dbReference>
<name>L9X1Z7_9EURY</name>
<dbReference type="InterPro" id="IPR002372">
    <property type="entry name" value="PQQ_rpt_dom"/>
</dbReference>
<dbReference type="Proteomes" id="UP000011688">
    <property type="component" value="Unassembled WGS sequence"/>
</dbReference>
<protein>
    <submittedName>
        <fullName evidence="3">Pyrrolo-quinoline quinone</fullName>
    </submittedName>
</protein>
<dbReference type="OrthoDB" id="169171at2157"/>
<dbReference type="Pfam" id="PF13360">
    <property type="entry name" value="PQQ_2"/>
    <property type="match status" value="1"/>
</dbReference>
<organism evidence="3 4">
    <name type="scientific">Natronococcus amylolyticus DSM 10524</name>
    <dbReference type="NCBI Taxonomy" id="1227497"/>
    <lineage>
        <taxon>Archaea</taxon>
        <taxon>Methanobacteriati</taxon>
        <taxon>Methanobacteriota</taxon>
        <taxon>Stenosarchaea group</taxon>
        <taxon>Halobacteria</taxon>
        <taxon>Halobacteriales</taxon>
        <taxon>Natrialbaceae</taxon>
        <taxon>Natronococcus</taxon>
    </lineage>
</organism>
<proteinExistence type="predicted"/>
<sequence>MADWQRRSVLATGATLTAGGLFASLGSGTDSTEKTPLAEPEGWSSYAGNTGNTRFVAANDEFEEPDLIDWQYGETGDAVATKEMVYLRTGTGVHGLDATTGERLWTCERIEAAGTPAVADGTVFVAGSRLTAIDADSGDVKWSKQLGDEVSTSAPVAAFDSVYLTVDGTLYAFEADDGSLRWTCETVRVTPEHTDDSDTVSYVFSTQPSTIAAIDGSVIALLDGRRSERSIDADAVAAFDPLSGTTQRSAQLRAGDFGNGLAATDEALFIENSGEEGVTSLDDTKEREGFISDALTTAAVGDRTVTRGRYELKMTGPESEWCKNGSHAYGPPAIIDDTVVVAHSNPGSSSPDEVVGYCLEDGHEEWCFTFDETEWSDGFNEECLVTEDAVYVDRNGGLTALCPRGKRSQ</sequence>
<evidence type="ECO:0000313" key="3">
    <source>
        <dbReference type="EMBL" id="ELY55481.1"/>
    </source>
</evidence>
<dbReference type="STRING" id="1227497.C491_17247"/>
<dbReference type="Gene3D" id="2.130.10.10">
    <property type="entry name" value="YVTN repeat-like/Quinoprotein amine dehydrogenase"/>
    <property type="match status" value="1"/>
</dbReference>
<gene>
    <name evidence="3" type="ORF">C491_17247</name>
</gene>
<feature type="region of interest" description="Disordered" evidence="1">
    <location>
        <begin position="25"/>
        <end position="49"/>
    </location>
</feature>